<proteinExistence type="predicted"/>
<reference evidence="2 3" key="1">
    <citation type="journal article" date="2021" name="Elife">
        <title>Chloroplast acquisition without the gene transfer in kleptoplastic sea slugs, Plakobranchus ocellatus.</title>
        <authorList>
            <person name="Maeda T."/>
            <person name="Takahashi S."/>
            <person name="Yoshida T."/>
            <person name="Shimamura S."/>
            <person name="Takaki Y."/>
            <person name="Nagai Y."/>
            <person name="Toyoda A."/>
            <person name="Suzuki Y."/>
            <person name="Arimoto A."/>
            <person name="Ishii H."/>
            <person name="Satoh N."/>
            <person name="Nishiyama T."/>
            <person name="Hasebe M."/>
            <person name="Maruyama T."/>
            <person name="Minagawa J."/>
            <person name="Obokata J."/>
            <person name="Shigenobu S."/>
        </authorList>
    </citation>
    <scope>NUCLEOTIDE SEQUENCE [LARGE SCALE GENOMIC DNA]</scope>
</reference>
<evidence type="ECO:0000256" key="1">
    <source>
        <dbReference type="ARBA" id="ARBA00003520"/>
    </source>
</evidence>
<dbReference type="InterPro" id="IPR043129">
    <property type="entry name" value="ATPase_NBD"/>
</dbReference>
<comment type="function">
    <text evidence="1">Actins are highly conserved proteins that are involved in various types of cell motility and are ubiquitously expressed in all eukaryotic cells.</text>
</comment>
<dbReference type="InterPro" id="IPR004000">
    <property type="entry name" value="Actin"/>
</dbReference>
<dbReference type="Proteomes" id="UP000735302">
    <property type="component" value="Unassembled WGS sequence"/>
</dbReference>
<sequence>MLDAQCQGERRNLSSRIELILVWVKNFSLALTLFIPDGVFNSTGESAAEMVHKSIMTCDITCRRDMYCSVLLCGGSTLIPGFADRLRAELVEGKKGYDHAPSRVRVIDAPERKYHAWIGGSILASLSTLRT</sequence>
<organism evidence="2 3">
    <name type="scientific">Plakobranchus ocellatus</name>
    <dbReference type="NCBI Taxonomy" id="259542"/>
    <lineage>
        <taxon>Eukaryota</taxon>
        <taxon>Metazoa</taxon>
        <taxon>Spiralia</taxon>
        <taxon>Lophotrochozoa</taxon>
        <taxon>Mollusca</taxon>
        <taxon>Gastropoda</taxon>
        <taxon>Heterobranchia</taxon>
        <taxon>Euthyneura</taxon>
        <taxon>Panpulmonata</taxon>
        <taxon>Sacoglossa</taxon>
        <taxon>Placobranchoidea</taxon>
        <taxon>Plakobranchidae</taxon>
        <taxon>Plakobranchus</taxon>
    </lineage>
</organism>
<keyword evidence="3" id="KW-1185">Reference proteome</keyword>
<dbReference type="SUPFAM" id="SSF53067">
    <property type="entry name" value="Actin-like ATPase domain"/>
    <property type="match status" value="1"/>
</dbReference>
<evidence type="ECO:0000313" key="3">
    <source>
        <dbReference type="Proteomes" id="UP000735302"/>
    </source>
</evidence>
<comment type="caution">
    <text evidence="2">The sequence shown here is derived from an EMBL/GenBank/DDBJ whole genome shotgun (WGS) entry which is preliminary data.</text>
</comment>
<dbReference type="PANTHER" id="PTHR11937">
    <property type="entry name" value="ACTIN"/>
    <property type="match status" value="1"/>
</dbReference>
<name>A0AAV4D3M7_9GAST</name>
<protein>
    <submittedName>
        <fullName evidence="2">Actin</fullName>
    </submittedName>
</protein>
<dbReference type="Gene3D" id="3.30.420.40">
    <property type="match status" value="1"/>
</dbReference>
<evidence type="ECO:0000313" key="2">
    <source>
        <dbReference type="EMBL" id="GFO38787.1"/>
    </source>
</evidence>
<gene>
    <name evidence="2" type="ORF">PoB_006529200</name>
</gene>
<dbReference type="Pfam" id="PF00022">
    <property type="entry name" value="Actin"/>
    <property type="match status" value="1"/>
</dbReference>
<dbReference type="AlphaFoldDB" id="A0AAV4D3M7"/>
<accession>A0AAV4D3M7</accession>
<dbReference type="EMBL" id="BLXT01007353">
    <property type="protein sequence ID" value="GFO38787.1"/>
    <property type="molecule type" value="Genomic_DNA"/>
</dbReference>